<sequence>MHKLLILSSFLLVLTACPPPQKEKDVALVSEKRTYTIETVVDGLNNPWGMTWLPDGTLLITEKSGELIHFKDGTKTLIKNVPEVYNRGQGGLLDIEIHPDYATNGWIYFTYASTEGEGDGGNTKLSRAKLEGDSLVAIEDLYKATPNTTRGQHFGSRIEFDNEGYLFFSIGERGDRDTNPQDITRDGGKIYRLHDDGRIPEDNPFVNEPNAKKAIYTYGNRNPQGMDKHPTTGKIWIHEHGPKGGDEVNIVKPGVNYGWPVISYGVNYSGTKFTEITKKEGMEQPIYYWVPSIAPCGMTFVTGDVYPDWKGGLLVGSLKFNYLELLKLDGDKVTGREKIAEDVGRVRNVKQGPDGYIYIGIEGKGIVKIVPNK</sequence>
<comment type="caution">
    <text evidence="2">The sequence shown here is derived from an EMBL/GenBank/DDBJ whole genome shotgun (WGS) entry which is preliminary data.</text>
</comment>
<protein>
    <submittedName>
        <fullName evidence="2">PQQ-dependent sugar dehydrogenase</fullName>
        <ecNumber evidence="2">1.1.5.-</ecNumber>
    </submittedName>
</protein>
<dbReference type="PROSITE" id="PS51257">
    <property type="entry name" value="PROKAR_LIPOPROTEIN"/>
    <property type="match status" value="1"/>
</dbReference>
<organism evidence="2 3">
    <name type="scientific">Jejudonia soesokkakensis</name>
    <dbReference type="NCBI Taxonomy" id="1323432"/>
    <lineage>
        <taxon>Bacteria</taxon>
        <taxon>Pseudomonadati</taxon>
        <taxon>Bacteroidota</taxon>
        <taxon>Flavobacteriia</taxon>
        <taxon>Flavobacteriales</taxon>
        <taxon>Flavobacteriaceae</taxon>
        <taxon>Jejudonia</taxon>
    </lineage>
</organism>
<dbReference type="Gene3D" id="2.120.10.30">
    <property type="entry name" value="TolB, C-terminal domain"/>
    <property type="match status" value="1"/>
</dbReference>
<dbReference type="Pfam" id="PF07995">
    <property type="entry name" value="GSDH"/>
    <property type="match status" value="1"/>
</dbReference>
<dbReference type="EMBL" id="JBHTBN010000006">
    <property type="protein sequence ID" value="MFC7358272.1"/>
    <property type="molecule type" value="Genomic_DNA"/>
</dbReference>
<proteinExistence type="predicted"/>
<keyword evidence="3" id="KW-1185">Reference proteome</keyword>
<dbReference type="Proteomes" id="UP001596415">
    <property type="component" value="Unassembled WGS sequence"/>
</dbReference>
<evidence type="ECO:0000313" key="2">
    <source>
        <dbReference type="EMBL" id="MFC7358272.1"/>
    </source>
</evidence>
<keyword evidence="2" id="KW-0560">Oxidoreductase</keyword>
<feature type="domain" description="Glucose/Sorbosone dehydrogenase" evidence="1">
    <location>
        <begin position="44"/>
        <end position="363"/>
    </location>
</feature>
<evidence type="ECO:0000313" key="3">
    <source>
        <dbReference type="Proteomes" id="UP001596415"/>
    </source>
</evidence>
<dbReference type="InterPro" id="IPR011041">
    <property type="entry name" value="Quinoprot_gluc/sorb_DH_b-prop"/>
</dbReference>
<dbReference type="SUPFAM" id="SSF50952">
    <property type="entry name" value="Soluble quinoprotein glucose dehydrogenase"/>
    <property type="match status" value="1"/>
</dbReference>
<dbReference type="InterPro" id="IPR012938">
    <property type="entry name" value="Glc/Sorbosone_DH"/>
</dbReference>
<dbReference type="InterPro" id="IPR011042">
    <property type="entry name" value="6-blade_b-propeller_TolB-like"/>
</dbReference>
<reference evidence="3" key="1">
    <citation type="journal article" date="2019" name="Int. J. Syst. Evol. Microbiol.">
        <title>The Global Catalogue of Microorganisms (GCM) 10K type strain sequencing project: providing services to taxonomists for standard genome sequencing and annotation.</title>
        <authorList>
            <consortium name="The Broad Institute Genomics Platform"/>
            <consortium name="The Broad Institute Genome Sequencing Center for Infectious Disease"/>
            <person name="Wu L."/>
            <person name="Ma J."/>
        </authorList>
    </citation>
    <scope>NUCLEOTIDE SEQUENCE [LARGE SCALE GENOMIC DNA]</scope>
    <source>
        <strain evidence="3">CGMCC 1.16306</strain>
    </source>
</reference>
<name>A0ABW2MWJ1_9FLAO</name>
<dbReference type="EC" id="1.1.5.-" evidence="2"/>
<dbReference type="GO" id="GO:0016491">
    <property type="term" value="F:oxidoreductase activity"/>
    <property type="evidence" value="ECO:0007669"/>
    <property type="project" value="UniProtKB-KW"/>
</dbReference>
<dbReference type="RefSeq" id="WP_380218188.1">
    <property type="nucleotide sequence ID" value="NZ_JBHTBN010000006.1"/>
</dbReference>
<dbReference type="PANTHER" id="PTHR19328:SF75">
    <property type="entry name" value="ALDOSE SUGAR DEHYDROGENASE YLII"/>
    <property type="match status" value="1"/>
</dbReference>
<evidence type="ECO:0000259" key="1">
    <source>
        <dbReference type="Pfam" id="PF07995"/>
    </source>
</evidence>
<accession>A0ABW2MWJ1</accession>
<dbReference type="PANTHER" id="PTHR19328">
    <property type="entry name" value="HEDGEHOG-INTERACTING PROTEIN"/>
    <property type="match status" value="1"/>
</dbReference>
<gene>
    <name evidence="2" type="ORF">ACFQO1_11270</name>
</gene>